<feature type="region of interest" description="Disordered" evidence="1">
    <location>
        <begin position="110"/>
        <end position="136"/>
    </location>
</feature>
<feature type="region of interest" description="Disordered" evidence="1">
    <location>
        <begin position="168"/>
        <end position="187"/>
    </location>
</feature>
<feature type="compositionally biased region" description="Basic and acidic residues" evidence="1">
    <location>
        <begin position="110"/>
        <end position="132"/>
    </location>
</feature>
<sequence length="363" mass="40566">MPSVSEIANLLKEMWVETMEVSIPYVVPWDCWAEVILSLTECLDWPDDYICNQKEKPVWIIKWTTEDIELTKCLTQAEQEEDREYEQALACREDKRGIKLREAECSVETSSEKPQKCKAEPNKEEELKEKLPKAKKVKMQGTTIMRKVDLHKKRIILHKKAKSQEYIEVEDEETSLEPPMSTGQPGLVSAATQDTALAGDTRNTHMGHGIPAPPPPVEAPTPMTGQPTLDLGMLLSSQGVNLAEIVQTVVIAQLNQAMIACLQLPGNGGAVGQQNVLQLNPNQAAPNLIQFDQQQDTRVDNQNPGGNQVPQPTSLPVQQQLSRFSNNSQGIGQEGVIFRIYNYLGHRCQVVISYLTPLMQMRS</sequence>
<gene>
    <name evidence="2" type="ORF">M422DRAFT_261064</name>
</gene>
<dbReference type="AlphaFoldDB" id="A0A0C9UNX2"/>
<dbReference type="HOGENOM" id="CLU_763265_0_0_1"/>
<reference evidence="2 3" key="1">
    <citation type="submission" date="2014-06" db="EMBL/GenBank/DDBJ databases">
        <title>Evolutionary Origins and Diversification of the Mycorrhizal Mutualists.</title>
        <authorList>
            <consortium name="DOE Joint Genome Institute"/>
            <consortium name="Mycorrhizal Genomics Consortium"/>
            <person name="Kohler A."/>
            <person name="Kuo A."/>
            <person name="Nagy L.G."/>
            <person name="Floudas D."/>
            <person name="Copeland A."/>
            <person name="Barry K.W."/>
            <person name="Cichocki N."/>
            <person name="Veneault-Fourrey C."/>
            <person name="LaButti K."/>
            <person name="Lindquist E.A."/>
            <person name="Lipzen A."/>
            <person name="Lundell T."/>
            <person name="Morin E."/>
            <person name="Murat C."/>
            <person name="Riley R."/>
            <person name="Ohm R."/>
            <person name="Sun H."/>
            <person name="Tunlid A."/>
            <person name="Henrissat B."/>
            <person name="Grigoriev I.V."/>
            <person name="Hibbett D.S."/>
            <person name="Martin F."/>
        </authorList>
    </citation>
    <scope>NUCLEOTIDE SEQUENCE [LARGE SCALE GENOMIC DNA]</scope>
    <source>
        <strain evidence="2 3">SS14</strain>
    </source>
</reference>
<name>A0A0C9UNX2_SPHS4</name>
<protein>
    <submittedName>
        <fullName evidence="2">Uncharacterized protein</fullName>
    </submittedName>
</protein>
<keyword evidence="3" id="KW-1185">Reference proteome</keyword>
<accession>A0A0C9UNX2</accession>
<evidence type="ECO:0000313" key="2">
    <source>
        <dbReference type="EMBL" id="KIJ36509.1"/>
    </source>
</evidence>
<dbReference type="EMBL" id="KN837177">
    <property type="protein sequence ID" value="KIJ36509.1"/>
    <property type="molecule type" value="Genomic_DNA"/>
</dbReference>
<evidence type="ECO:0000313" key="3">
    <source>
        <dbReference type="Proteomes" id="UP000054279"/>
    </source>
</evidence>
<organism evidence="2 3">
    <name type="scientific">Sphaerobolus stellatus (strain SS14)</name>
    <dbReference type="NCBI Taxonomy" id="990650"/>
    <lineage>
        <taxon>Eukaryota</taxon>
        <taxon>Fungi</taxon>
        <taxon>Dikarya</taxon>
        <taxon>Basidiomycota</taxon>
        <taxon>Agaricomycotina</taxon>
        <taxon>Agaricomycetes</taxon>
        <taxon>Phallomycetidae</taxon>
        <taxon>Geastrales</taxon>
        <taxon>Sphaerobolaceae</taxon>
        <taxon>Sphaerobolus</taxon>
    </lineage>
</organism>
<evidence type="ECO:0000256" key="1">
    <source>
        <dbReference type="SAM" id="MobiDB-lite"/>
    </source>
</evidence>
<dbReference type="Proteomes" id="UP000054279">
    <property type="component" value="Unassembled WGS sequence"/>
</dbReference>
<proteinExistence type="predicted"/>